<organism evidence="1 2">
    <name type="scientific">Chloracidobacterium sp. N</name>
    <dbReference type="NCBI Taxonomy" id="2821540"/>
    <lineage>
        <taxon>Bacteria</taxon>
        <taxon>Pseudomonadati</taxon>
        <taxon>Acidobacteriota</taxon>
        <taxon>Terriglobia</taxon>
        <taxon>Terriglobales</taxon>
        <taxon>Acidobacteriaceae</taxon>
        <taxon>Chloracidobacterium</taxon>
        <taxon>Chloracidobacterium aggregatum</taxon>
    </lineage>
</organism>
<evidence type="ECO:0000313" key="2">
    <source>
        <dbReference type="Proteomes" id="UP000677668"/>
    </source>
</evidence>
<gene>
    <name evidence="1" type="ORF">J8C05_03325</name>
</gene>
<proteinExistence type="predicted"/>
<evidence type="ECO:0000313" key="1">
    <source>
        <dbReference type="EMBL" id="QUV94491.1"/>
    </source>
</evidence>
<name>A0ABX8B4P2_9BACT</name>
<reference evidence="1 2" key="1">
    <citation type="submission" date="2021-03" db="EMBL/GenBank/DDBJ databases">
        <title>Genomic and phenotypic characterization of Chloracidobacterium isolates provides evidence for multiple species.</title>
        <authorList>
            <person name="Saini M.K."/>
            <person name="Costas A.M.G."/>
            <person name="Tank M."/>
            <person name="Bryant D.A."/>
        </authorList>
    </citation>
    <scope>NUCLEOTIDE SEQUENCE [LARGE SCALE GENOMIC DNA]</scope>
    <source>
        <strain evidence="1 2">N</strain>
    </source>
</reference>
<sequence>MSRQSSKANPARRRGMVFEALRQDGFLPITRSQAGDEYIQQRFGIAPRKFWKIIRELEADREVRTAPEGLYFVSPQDRW</sequence>
<dbReference type="Proteomes" id="UP000677668">
    <property type="component" value="Chromosome 1"/>
</dbReference>
<protein>
    <submittedName>
        <fullName evidence="1">Uncharacterized protein</fullName>
    </submittedName>
</protein>
<dbReference type="EMBL" id="CP072642">
    <property type="protein sequence ID" value="QUV94491.1"/>
    <property type="molecule type" value="Genomic_DNA"/>
</dbReference>
<accession>A0ABX8B4P2</accession>
<keyword evidence="2" id="KW-1185">Reference proteome</keyword>
<dbReference type="RefSeq" id="WP_041569061.1">
    <property type="nucleotide sequence ID" value="NZ_CP072642.1"/>
</dbReference>